<dbReference type="SUPFAM" id="SSF46785">
    <property type="entry name" value="Winged helix' DNA-binding domain"/>
    <property type="match status" value="1"/>
</dbReference>
<evidence type="ECO:0000256" key="4">
    <source>
        <dbReference type="RuleBase" id="RU004020"/>
    </source>
</evidence>
<dbReference type="InterPro" id="IPR000232">
    <property type="entry name" value="HSF_DNA-bd"/>
</dbReference>
<reference evidence="7" key="1">
    <citation type="submission" date="2023-08" db="EMBL/GenBank/DDBJ databases">
        <authorList>
            <person name="Audoor S."/>
            <person name="Bilcke G."/>
        </authorList>
    </citation>
    <scope>NUCLEOTIDE SEQUENCE</scope>
</reference>
<keyword evidence="2" id="KW-0238">DNA-binding</keyword>
<feature type="domain" description="HSF-type DNA-binding" evidence="6">
    <location>
        <begin position="101"/>
        <end position="194"/>
    </location>
</feature>
<keyword evidence="8" id="KW-1185">Reference proteome</keyword>
<comment type="subcellular location">
    <subcellularLocation>
        <location evidence="1">Nucleus</location>
    </subcellularLocation>
</comment>
<name>A0AAD2GD40_9STRA</name>
<accession>A0AAD2GD40</accession>
<sequence length="483" mass="50616">MDQMKVQAALSEMAANAQANSPGAVLSALQAQGLPPNKEGDVPQIKSDPGPTSASVAQVSSLTPVSAMSHADQAGAGPQALPSGQEGPGGEIPDRGSQHHPVAEFLYQLTKMLTDDNSEIIEWVDGRIKVHHPERLEAEVLHKYFRHSKFASFQRQLNYFGFRKIAGKGKMSPCSYVNENATSDIRSLLLIKRKTNGSAARKAAMQQRAAMQLQGSLNPGLGTGIPGLAGAPGMQGMGQGAFGLNQLQMQQNPLSQLLAQQTQQQRNSWNDLQQLGAIKPNMPSIEQLQAQLATLSKQQAQGGASAALNAAALSMANGGAINFAQLQGNNGGDNPATAALNAAASQQPAGAATAAMNAANSAPAGQQTNLFDSATNLKSLLGNDQVNGQNMQQGNGHNMVGGQNLLNRLPSTNNMFSGNISSASLGGLLASSNRLSSLLSLNSFLSRDPSLADLAMMPNGTPFAAFQQNQQQMTNNYNQNQQS</sequence>
<dbReference type="Proteomes" id="UP001295423">
    <property type="component" value="Unassembled WGS sequence"/>
</dbReference>
<evidence type="ECO:0000259" key="6">
    <source>
        <dbReference type="SMART" id="SM00415"/>
    </source>
</evidence>
<dbReference type="InterPro" id="IPR036388">
    <property type="entry name" value="WH-like_DNA-bd_sf"/>
</dbReference>
<comment type="caution">
    <text evidence="7">The sequence shown here is derived from an EMBL/GenBank/DDBJ whole genome shotgun (WGS) entry which is preliminary data.</text>
</comment>
<keyword evidence="3" id="KW-0539">Nucleus</keyword>
<evidence type="ECO:0000313" key="8">
    <source>
        <dbReference type="Proteomes" id="UP001295423"/>
    </source>
</evidence>
<dbReference type="Pfam" id="PF00447">
    <property type="entry name" value="HSF_DNA-bind"/>
    <property type="match status" value="1"/>
</dbReference>
<feature type="compositionally biased region" description="Polar residues" evidence="5">
    <location>
        <begin position="50"/>
        <end position="66"/>
    </location>
</feature>
<evidence type="ECO:0000256" key="1">
    <source>
        <dbReference type="ARBA" id="ARBA00004123"/>
    </source>
</evidence>
<protein>
    <recommendedName>
        <fullName evidence="6">HSF-type DNA-binding domain-containing protein</fullName>
    </recommendedName>
</protein>
<organism evidence="7 8">
    <name type="scientific">Cylindrotheca closterium</name>
    <dbReference type="NCBI Taxonomy" id="2856"/>
    <lineage>
        <taxon>Eukaryota</taxon>
        <taxon>Sar</taxon>
        <taxon>Stramenopiles</taxon>
        <taxon>Ochrophyta</taxon>
        <taxon>Bacillariophyta</taxon>
        <taxon>Bacillariophyceae</taxon>
        <taxon>Bacillariophycidae</taxon>
        <taxon>Bacillariales</taxon>
        <taxon>Bacillariaceae</taxon>
        <taxon>Cylindrotheca</taxon>
    </lineage>
</organism>
<dbReference type="AlphaFoldDB" id="A0AAD2GD40"/>
<proteinExistence type="inferred from homology"/>
<dbReference type="PANTHER" id="PTHR10015:SF206">
    <property type="entry name" value="HSF-TYPE DNA-BINDING DOMAIN-CONTAINING PROTEIN"/>
    <property type="match status" value="1"/>
</dbReference>
<dbReference type="Gene3D" id="1.10.10.10">
    <property type="entry name" value="Winged helix-like DNA-binding domain superfamily/Winged helix DNA-binding domain"/>
    <property type="match status" value="1"/>
</dbReference>
<feature type="region of interest" description="Disordered" evidence="5">
    <location>
        <begin position="1"/>
        <end position="98"/>
    </location>
</feature>
<dbReference type="SMART" id="SM00415">
    <property type="entry name" value="HSF"/>
    <property type="match status" value="1"/>
</dbReference>
<evidence type="ECO:0000256" key="5">
    <source>
        <dbReference type="SAM" id="MobiDB-lite"/>
    </source>
</evidence>
<dbReference type="FunFam" id="1.10.10.10:FF:000286">
    <property type="entry name" value="Heat shock transcription factor"/>
    <property type="match status" value="1"/>
</dbReference>
<dbReference type="GO" id="GO:0003700">
    <property type="term" value="F:DNA-binding transcription factor activity"/>
    <property type="evidence" value="ECO:0007669"/>
    <property type="project" value="InterPro"/>
</dbReference>
<evidence type="ECO:0000313" key="7">
    <source>
        <dbReference type="EMBL" id="CAJ1969150.1"/>
    </source>
</evidence>
<dbReference type="InterPro" id="IPR036390">
    <property type="entry name" value="WH_DNA-bd_sf"/>
</dbReference>
<gene>
    <name evidence="7" type="ORF">CYCCA115_LOCUS23561</name>
</gene>
<dbReference type="EMBL" id="CAKOGP040002424">
    <property type="protein sequence ID" value="CAJ1969150.1"/>
    <property type="molecule type" value="Genomic_DNA"/>
</dbReference>
<evidence type="ECO:0000256" key="2">
    <source>
        <dbReference type="ARBA" id="ARBA00023125"/>
    </source>
</evidence>
<comment type="similarity">
    <text evidence="4">Belongs to the HSF family.</text>
</comment>
<evidence type="ECO:0000256" key="3">
    <source>
        <dbReference type="ARBA" id="ARBA00023242"/>
    </source>
</evidence>
<dbReference type="PANTHER" id="PTHR10015">
    <property type="entry name" value="HEAT SHOCK TRANSCRIPTION FACTOR"/>
    <property type="match status" value="1"/>
</dbReference>
<dbReference type="GO" id="GO:0043565">
    <property type="term" value="F:sequence-specific DNA binding"/>
    <property type="evidence" value="ECO:0007669"/>
    <property type="project" value="InterPro"/>
</dbReference>
<dbReference type="GO" id="GO:0005634">
    <property type="term" value="C:nucleus"/>
    <property type="evidence" value="ECO:0007669"/>
    <property type="project" value="UniProtKB-SubCell"/>
</dbReference>